<evidence type="ECO:0000313" key="10">
    <source>
        <dbReference type="Proteomes" id="UP000585226"/>
    </source>
</evidence>
<evidence type="ECO:0000313" key="9">
    <source>
        <dbReference type="Proteomes" id="UP000572863"/>
    </source>
</evidence>
<keyword evidence="3" id="KW-0238">DNA-binding</keyword>
<dbReference type="AlphaFoldDB" id="A0A7Y8G8Q1"/>
<dbReference type="PROSITE" id="PS01124">
    <property type="entry name" value="HTH_ARAC_FAMILY_2"/>
    <property type="match status" value="1"/>
</dbReference>
<dbReference type="InterPro" id="IPR018062">
    <property type="entry name" value="HTH_AraC-typ_CS"/>
</dbReference>
<feature type="domain" description="HTH araC/xylS-type" evidence="6">
    <location>
        <begin position="210"/>
        <end position="308"/>
    </location>
</feature>
<dbReference type="GO" id="GO:0005737">
    <property type="term" value="C:cytoplasm"/>
    <property type="evidence" value="ECO:0007669"/>
    <property type="project" value="UniProtKB-SubCell"/>
</dbReference>
<name>A0A7Y8G8Q1_9PSED</name>
<accession>A0A7Y8G8Q1</accession>
<proteinExistence type="predicted"/>
<evidence type="ECO:0000256" key="2">
    <source>
        <dbReference type="ARBA" id="ARBA00023015"/>
    </source>
</evidence>
<evidence type="ECO:0000259" key="6">
    <source>
        <dbReference type="PROSITE" id="PS01124"/>
    </source>
</evidence>
<dbReference type="EMBL" id="JACASD010000113">
    <property type="protein sequence ID" value="NWE92640.1"/>
    <property type="molecule type" value="Genomic_DNA"/>
</dbReference>
<dbReference type="Proteomes" id="UP000585226">
    <property type="component" value="Unassembled WGS sequence"/>
</dbReference>
<reference evidence="9 10" key="1">
    <citation type="submission" date="2020-04" db="EMBL/GenBank/DDBJ databases">
        <title>Molecular characterization of pseudomonads from Agaricus bisporus reveal novel blotch 2 pathogens in Western Europe.</title>
        <authorList>
            <person name="Taparia T."/>
            <person name="Krijger M."/>
            <person name="Haynes E."/>
            <person name="Elpinstone J.G."/>
            <person name="Noble R."/>
            <person name="Van Der Wolf J."/>
        </authorList>
    </citation>
    <scope>NUCLEOTIDE SEQUENCE [LARGE SCALE GENOMIC DNA]</scope>
    <source>
        <strain evidence="7 9">P7774</strain>
        <strain evidence="8 10">P8021</strain>
    </source>
</reference>
<comment type="subcellular location">
    <subcellularLocation>
        <location evidence="1">Cytoplasm</location>
    </subcellularLocation>
</comment>
<dbReference type="EMBL" id="JACARY010000089">
    <property type="protein sequence ID" value="NWD98807.1"/>
    <property type="molecule type" value="Genomic_DNA"/>
</dbReference>
<protein>
    <submittedName>
        <fullName evidence="8">Helix-turn-helix transcriptional regulator</fullName>
    </submittedName>
</protein>
<dbReference type="SUPFAM" id="SSF46689">
    <property type="entry name" value="Homeodomain-like"/>
    <property type="match status" value="2"/>
</dbReference>
<organism evidence="8 10">
    <name type="scientific">Pseudomonas reactans</name>
    <dbReference type="NCBI Taxonomy" id="117680"/>
    <lineage>
        <taxon>Bacteria</taxon>
        <taxon>Pseudomonadati</taxon>
        <taxon>Pseudomonadota</taxon>
        <taxon>Gammaproteobacteria</taxon>
        <taxon>Pseudomonadales</taxon>
        <taxon>Pseudomonadaceae</taxon>
        <taxon>Pseudomonas</taxon>
    </lineage>
</organism>
<dbReference type="InterPro" id="IPR050204">
    <property type="entry name" value="AraC_XylS_family_regulators"/>
</dbReference>
<dbReference type="InterPro" id="IPR018060">
    <property type="entry name" value="HTH_AraC"/>
</dbReference>
<comment type="caution">
    <text evidence="8">The sequence shown here is derived from an EMBL/GenBank/DDBJ whole genome shotgun (WGS) entry which is preliminary data.</text>
</comment>
<dbReference type="RefSeq" id="WP_177062218.1">
    <property type="nucleotide sequence ID" value="NZ_JACARY010000089.1"/>
</dbReference>
<dbReference type="Proteomes" id="UP000572863">
    <property type="component" value="Unassembled WGS sequence"/>
</dbReference>
<dbReference type="InterPro" id="IPR009057">
    <property type="entry name" value="Homeodomain-like_sf"/>
</dbReference>
<sequence length="311" mass="34739">MVSRKQTAGHLIREANMATLLLPNSTSNSMATQIYTVVCARFMKQKGNQRYSSISGQMTIIIFLTGNGVLSLTEANMRKDVEIKCGTCIVLGCTESDQIASWDLPNNFVEIMIDDYFLLRTIETLKLNLTSLKNVVAHYGPESGFDCVARRVVERIGDGFSSCASLVRNGLHCPAAAKFILGILLKGRKKTQFSFEMAIPKSQLPEPRFNKVAEYIDQRISSAIHVGELASIASQSHFHFTRTFKARTGRSPHAYILEHRIRRAEYLLAESTLGLAQISQDCGFSSQSHFSTAFKQHIGITPGQYRYLWLC</sequence>
<dbReference type="GO" id="GO:0043565">
    <property type="term" value="F:sequence-specific DNA binding"/>
    <property type="evidence" value="ECO:0007669"/>
    <property type="project" value="InterPro"/>
</dbReference>
<keyword evidence="2" id="KW-0805">Transcription regulation</keyword>
<evidence type="ECO:0000313" key="7">
    <source>
        <dbReference type="EMBL" id="NWD98807.1"/>
    </source>
</evidence>
<keyword evidence="4" id="KW-0804">Transcription</keyword>
<evidence type="ECO:0000256" key="4">
    <source>
        <dbReference type="ARBA" id="ARBA00023163"/>
    </source>
</evidence>
<dbReference type="GO" id="GO:0003700">
    <property type="term" value="F:DNA-binding transcription factor activity"/>
    <property type="evidence" value="ECO:0007669"/>
    <property type="project" value="InterPro"/>
</dbReference>
<dbReference type="PROSITE" id="PS00041">
    <property type="entry name" value="HTH_ARAC_FAMILY_1"/>
    <property type="match status" value="1"/>
</dbReference>
<gene>
    <name evidence="7" type="ORF">HX871_30780</name>
    <name evidence="8" type="ORF">HX893_31415</name>
</gene>
<comment type="function">
    <text evidence="5">Regulatory protein of the TOL plasmid xyl operons. XylS activates the xylXYZLTEGFJQKIH operon required for the degradation of toluene, m-xylene and p-xylene.</text>
</comment>
<dbReference type="InterPro" id="IPR020449">
    <property type="entry name" value="Tscrpt_reg_AraC-type_HTH"/>
</dbReference>
<dbReference type="SMART" id="SM00342">
    <property type="entry name" value="HTH_ARAC"/>
    <property type="match status" value="1"/>
</dbReference>
<dbReference type="Gene3D" id="1.10.10.60">
    <property type="entry name" value="Homeodomain-like"/>
    <property type="match status" value="2"/>
</dbReference>
<evidence type="ECO:0000256" key="1">
    <source>
        <dbReference type="ARBA" id="ARBA00004496"/>
    </source>
</evidence>
<dbReference type="GO" id="GO:0009893">
    <property type="term" value="P:positive regulation of metabolic process"/>
    <property type="evidence" value="ECO:0007669"/>
    <property type="project" value="UniProtKB-ARBA"/>
</dbReference>
<dbReference type="Pfam" id="PF12833">
    <property type="entry name" value="HTH_18"/>
    <property type="match status" value="1"/>
</dbReference>
<evidence type="ECO:0000256" key="5">
    <source>
        <dbReference type="ARBA" id="ARBA00037345"/>
    </source>
</evidence>
<evidence type="ECO:0000313" key="8">
    <source>
        <dbReference type="EMBL" id="NWE92640.1"/>
    </source>
</evidence>
<evidence type="ECO:0000256" key="3">
    <source>
        <dbReference type="ARBA" id="ARBA00023125"/>
    </source>
</evidence>
<dbReference type="PRINTS" id="PR00032">
    <property type="entry name" value="HTHARAC"/>
</dbReference>
<dbReference type="PANTHER" id="PTHR46796">
    <property type="entry name" value="HTH-TYPE TRANSCRIPTIONAL ACTIVATOR RHAS-RELATED"/>
    <property type="match status" value="1"/>
</dbReference>
<keyword evidence="9" id="KW-1185">Reference proteome</keyword>